<comment type="caution">
    <text evidence="1">The sequence shown here is derived from an EMBL/GenBank/DDBJ whole genome shotgun (WGS) entry which is preliminary data.</text>
</comment>
<organism evidence="1 2">
    <name type="scientific">Nocardioides caeni</name>
    <dbReference type="NCBI Taxonomy" id="574700"/>
    <lineage>
        <taxon>Bacteria</taxon>
        <taxon>Bacillati</taxon>
        <taxon>Actinomycetota</taxon>
        <taxon>Actinomycetes</taxon>
        <taxon>Propionibacteriales</taxon>
        <taxon>Nocardioidaceae</taxon>
        <taxon>Nocardioides</taxon>
    </lineage>
</organism>
<evidence type="ECO:0000313" key="1">
    <source>
        <dbReference type="EMBL" id="THV15945.1"/>
    </source>
</evidence>
<dbReference type="AlphaFoldDB" id="A0A4S8NHT2"/>
<dbReference type="EMBL" id="STGW01000003">
    <property type="protein sequence ID" value="THV15945.1"/>
    <property type="molecule type" value="Genomic_DNA"/>
</dbReference>
<dbReference type="OrthoDB" id="5142155at2"/>
<accession>A0A4S8NHT2</accession>
<reference evidence="1 2" key="1">
    <citation type="journal article" date="2009" name="Int. J. Syst. Evol. Microbiol.">
        <title>Nocardioides caeni sp. nov., isolated from wastewater.</title>
        <authorList>
            <person name="Yoon J.H."/>
            <person name="Kang S.J."/>
            <person name="Park S."/>
            <person name="Kim W."/>
            <person name="Oh T.K."/>
        </authorList>
    </citation>
    <scope>NUCLEOTIDE SEQUENCE [LARGE SCALE GENOMIC DNA]</scope>
    <source>
        <strain evidence="1 2">DSM 23134</strain>
    </source>
</reference>
<evidence type="ECO:0000313" key="2">
    <source>
        <dbReference type="Proteomes" id="UP000307087"/>
    </source>
</evidence>
<name>A0A4S8NHT2_9ACTN</name>
<protein>
    <submittedName>
        <fullName evidence="1">Uncharacterized protein</fullName>
    </submittedName>
</protein>
<gene>
    <name evidence="1" type="ORF">E9934_06305</name>
</gene>
<dbReference type="Proteomes" id="UP000307087">
    <property type="component" value="Unassembled WGS sequence"/>
</dbReference>
<keyword evidence="2" id="KW-1185">Reference proteome</keyword>
<dbReference type="RefSeq" id="WP_136562040.1">
    <property type="nucleotide sequence ID" value="NZ_BAABLS010000010.1"/>
</dbReference>
<sequence length="236" mass="25845">MTLRSTIQDLRACADVANDEHRVKVRTGQFAELSARLAPALEELPALNIALSEVAQLDVDLPDGREQDAAQVADGLRALAAELPTLGIDQNLDLAKERVRSAEKYTNQLRAFVAGTWQTYVSQPPPAINGDLIDALAQGGVDVEAIRDELETARGHLLAITSRLIPDRGAVQKYRDAIESIHRCGEQIGKVVDADIAEGIVESQEPSGVPLTWFTPERLEKLRALGILDRFQVRLR</sequence>
<proteinExistence type="predicted"/>